<organism evidence="1 2">
    <name type="scientific">Camelina sativa</name>
    <name type="common">False flax</name>
    <name type="synonym">Myagrum sativum</name>
    <dbReference type="NCBI Taxonomy" id="90675"/>
    <lineage>
        <taxon>Eukaryota</taxon>
        <taxon>Viridiplantae</taxon>
        <taxon>Streptophyta</taxon>
        <taxon>Embryophyta</taxon>
        <taxon>Tracheophyta</taxon>
        <taxon>Spermatophyta</taxon>
        <taxon>Magnoliopsida</taxon>
        <taxon>eudicotyledons</taxon>
        <taxon>Gunneridae</taxon>
        <taxon>Pentapetalae</taxon>
        <taxon>rosids</taxon>
        <taxon>malvids</taxon>
        <taxon>Brassicales</taxon>
        <taxon>Brassicaceae</taxon>
        <taxon>Camelineae</taxon>
        <taxon>Camelina</taxon>
    </lineage>
</organism>
<evidence type="ECO:0000313" key="2">
    <source>
        <dbReference type="RefSeq" id="XP_010417071.1"/>
    </source>
</evidence>
<evidence type="ECO:0000313" key="1">
    <source>
        <dbReference type="Proteomes" id="UP000694864"/>
    </source>
</evidence>
<reference evidence="2" key="2">
    <citation type="submission" date="2025-08" db="UniProtKB">
        <authorList>
            <consortium name="RefSeq"/>
        </authorList>
    </citation>
    <scope>IDENTIFICATION</scope>
    <source>
        <tissue evidence="2">Leaf</tissue>
    </source>
</reference>
<accession>A0ABM0SWB9</accession>
<dbReference type="Proteomes" id="UP000694864">
    <property type="component" value="Chromosome 7"/>
</dbReference>
<name>A0ABM0SWB9_CAMSA</name>
<keyword evidence="1" id="KW-1185">Reference proteome</keyword>
<dbReference type="RefSeq" id="XP_010417071.1">
    <property type="nucleotide sequence ID" value="XM_010418769.1"/>
</dbReference>
<sequence>MEVGDSASVWRVWVARRRRIEFSSLVFIEIRIKDPVPYYHSRPQIRCLCCSGKASAGCLKSFTTTVGYLRSIRSSHLSGVSRRILLPCTAVDSFSDSSSRPTNFLNWCRKALLRCIDINFSSASSARSTVLARPSNDFCRQGISPPSRIIENLREASLLASRLDQLSGSRRDHRMTKLCQASKATWVWSIIVSGWAFHGPSNFVDLKPLWPSIRGTTIRALLSRFTFCASAGPLMFMDSKLLWLWTIYVLLNFRDPNVICSNENRSISSYKTFHNNLLL</sequence>
<gene>
    <name evidence="2" type="primary">LOC104702849</name>
</gene>
<dbReference type="GeneID" id="104702849"/>
<proteinExistence type="predicted"/>
<reference evidence="1" key="1">
    <citation type="journal article" date="2014" name="Nat. Commun.">
        <title>The emerging biofuel crop Camelina sativa retains a highly undifferentiated hexaploid genome structure.</title>
        <authorList>
            <person name="Kagale S."/>
            <person name="Koh C."/>
            <person name="Nixon J."/>
            <person name="Bollina V."/>
            <person name="Clarke W.E."/>
            <person name="Tuteja R."/>
            <person name="Spillane C."/>
            <person name="Robinson S.J."/>
            <person name="Links M.G."/>
            <person name="Clarke C."/>
            <person name="Higgins E.E."/>
            <person name="Huebert T."/>
            <person name="Sharpe A.G."/>
            <person name="Parkin I.A."/>
        </authorList>
    </citation>
    <scope>NUCLEOTIDE SEQUENCE [LARGE SCALE GENOMIC DNA]</scope>
    <source>
        <strain evidence="1">cv. DH55</strain>
    </source>
</reference>
<protein>
    <submittedName>
        <fullName evidence="2">Uncharacterized protein LOC104702849</fullName>
    </submittedName>
</protein>